<gene>
    <name evidence="3" type="ORF">ACH5RR_020411</name>
</gene>
<feature type="region of interest" description="Disordered" evidence="1">
    <location>
        <begin position="26"/>
        <end position="136"/>
    </location>
</feature>
<name>A0ABD2ZHD0_9GENT</name>
<feature type="chain" id="PRO_5044867155" description="Glycine-rich protein" evidence="2">
    <location>
        <begin position="25"/>
        <end position="136"/>
    </location>
</feature>
<evidence type="ECO:0000313" key="3">
    <source>
        <dbReference type="EMBL" id="KAL3517822.1"/>
    </source>
</evidence>
<organism evidence="3 4">
    <name type="scientific">Cinchona calisaya</name>
    <dbReference type="NCBI Taxonomy" id="153742"/>
    <lineage>
        <taxon>Eukaryota</taxon>
        <taxon>Viridiplantae</taxon>
        <taxon>Streptophyta</taxon>
        <taxon>Embryophyta</taxon>
        <taxon>Tracheophyta</taxon>
        <taxon>Spermatophyta</taxon>
        <taxon>Magnoliopsida</taxon>
        <taxon>eudicotyledons</taxon>
        <taxon>Gunneridae</taxon>
        <taxon>Pentapetalae</taxon>
        <taxon>asterids</taxon>
        <taxon>lamiids</taxon>
        <taxon>Gentianales</taxon>
        <taxon>Rubiaceae</taxon>
        <taxon>Cinchonoideae</taxon>
        <taxon>Cinchoneae</taxon>
        <taxon>Cinchona</taxon>
    </lineage>
</organism>
<protein>
    <recommendedName>
        <fullName evidence="5">Glycine-rich protein</fullName>
    </recommendedName>
</protein>
<evidence type="ECO:0008006" key="5">
    <source>
        <dbReference type="Google" id="ProtNLM"/>
    </source>
</evidence>
<sequence>MAKFLISILFVFLALAFVAKPSSAEGKAYSQEKLSETGIAWRKGSPTSTGRPIGSPRIGENSVAPPGPRGRGGADGGIAPRPQYGIQPNPPGNQQGYLVGSKHVSEKIKHESAEGYYKPGPEKNDKNTAIANQKSP</sequence>
<keyword evidence="4" id="KW-1185">Reference proteome</keyword>
<accession>A0ABD2ZHD0</accession>
<dbReference type="Proteomes" id="UP001630127">
    <property type="component" value="Unassembled WGS sequence"/>
</dbReference>
<dbReference type="EMBL" id="JBJUIK010000009">
    <property type="protein sequence ID" value="KAL3517822.1"/>
    <property type="molecule type" value="Genomic_DNA"/>
</dbReference>
<proteinExistence type="predicted"/>
<feature type="compositionally biased region" description="Basic and acidic residues" evidence="1">
    <location>
        <begin position="103"/>
        <end position="113"/>
    </location>
</feature>
<feature type="compositionally biased region" description="Polar residues" evidence="1">
    <location>
        <begin position="127"/>
        <end position="136"/>
    </location>
</feature>
<evidence type="ECO:0000256" key="2">
    <source>
        <dbReference type="SAM" id="SignalP"/>
    </source>
</evidence>
<evidence type="ECO:0000313" key="4">
    <source>
        <dbReference type="Proteomes" id="UP001630127"/>
    </source>
</evidence>
<dbReference type="AlphaFoldDB" id="A0ABD2ZHD0"/>
<keyword evidence="2" id="KW-0732">Signal</keyword>
<feature type="signal peptide" evidence="2">
    <location>
        <begin position="1"/>
        <end position="24"/>
    </location>
</feature>
<comment type="caution">
    <text evidence="3">The sequence shown here is derived from an EMBL/GenBank/DDBJ whole genome shotgun (WGS) entry which is preliminary data.</text>
</comment>
<evidence type="ECO:0000256" key="1">
    <source>
        <dbReference type="SAM" id="MobiDB-lite"/>
    </source>
</evidence>
<reference evidence="3 4" key="1">
    <citation type="submission" date="2024-11" db="EMBL/GenBank/DDBJ databases">
        <title>A near-complete genome assembly of Cinchona calisaya.</title>
        <authorList>
            <person name="Lian D.C."/>
            <person name="Zhao X.W."/>
            <person name="Wei L."/>
        </authorList>
    </citation>
    <scope>NUCLEOTIDE SEQUENCE [LARGE SCALE GENOMIC DNA]</scope>
    <source>
        <tissue evidence="3">Nenye</tissue>
    </source>
</reference>